<organism evidence="1 2">
    <name type="scientific">Effrenium voratum</name>
    <dbReference type="NCBI Taxonomy" id="2562239"/>
    <lineage>
        <taxon>Eukaryota</taxon>
        <taxon>Sar</taxon>
        <taxon>Alveolata</taxon>
        <taxon>Dinophyceae</taxon>
        <taxon>Suessiales</taxon>
        <taxon>Symbiodiniaceae</taxon>
        <taxon>Effrenium</taxon>
    </lineage>
</organism>
<name>A0AA36IET3_9DINO</name>
<gene>
    <name evidence="1" type="ORF">EVOR1521_LOCUS11653</name>
</gene>
<dbReference type="AlphaFoldDB" id="A0AA36IET3"/>
<protein>
    <submittedName>
        <fullName evidence="1">Uncharacterized protein</fullName>
    </submittedName>
</protein>
<accession>A0AA36IET3</accession>
<dbReference type="Proteomes" id="UP001178507">
    <property type="component" value="Unassembled WGS sequence"/>
</dbReference>
<sequence>MALITLRFISGESLGKFRLEESDTVEALRALGDAKLPLGQRIQSLLLDEVPVESGPLAALNLPEEPVLVAVLGEQEPETFLVHDNGGRPFKVNVLRRDEASPGKVSVHQQDLDSQEMAYKDPPVLEEMVERVFVGTSPRDGKDFDGNTLLLQKSATKYIFVGHCVFSFEAEAEICSYSSPVGNSDVPYPFAVDKHGRSYLLLEQVVLKDVPEGESDPYRYYYSDDFQKKLHWQLLWAGRRMSFPAEGAAMYQRMMKLVEEGQAEGEFSVRKGPAEGGSVETLDSEAAFVEVVETMSRAYGVGHLRGREELVSRLW</sequence>
<keyword evidence="2" id="KW-1185">Reference proteome</keyword>
<evidence type="ECO:0000313" key="1">
    <source>
        <dbReference type="EMBL" id="CAJ1384919.1"/>
    </source>
</evidence>
<reference evidence="1" key="1">
    <citation type="submission" date="2023-08" db="EMBL/GenBank/DDBJ databases">
        <authorList>
            <person name="Chen Y."/>
            <person name="Shah S."/>
            <person name="Dougan E. K."/>
            <person name="Thang M."/>
            <person name="Chan C."/>
        </authorList>
    </citation>
    <scope>NUCLEOTIDE SEQUENCE</scope>
</reference>
<dbReference type="EMBL" id="CAUJNA010001169">
    <property type="protein sequence ID" value="CAJ1384919.1"/>
    <property type="molecule type" value="Genomic_DNA"/>
</dbReference>
<comment type="caution">
    <text evidence="1">The sequence shown here is derived from an EMBL/GenBank/DDBJ whole genome shotgun (WGS) entry which is preliminary data.</text>
</comment>
<evidence type="ECO:0000313" key="2">
    <source>
        <dbReference type="Proteomes" id="UP001178507"/>
    </source>
</evidence>
<proteinExistence type="predicted"/>